<evidence type="ECO:0000313" key="3">
    <source>
        <dbReference type="EMBL" id="MBN0047163.1"/>
    </source>
</evidence>
<comment type="similarity">
    <text evidence="1">Belongs to the enoyl-CoA hydratase/isomerase family.</text>
</comment>
<gene>
    <name evidence="3" type="ORF">JS756_24255</name>
</gene>
<sequence>MNSTPASTPAVTMERDGHVLLMGLNRPAKRNAFTKQMLSELPAAHGLLESDDNLWCAVLFAHGDHFTGGLDMLDVGAELAAGPSSLHAPAAREDGEAHDARRSWQTVGRSVSDGGRDACPSVASVGRQWAMR</sequence>
<dbReference type="Proteomes" id="UP000788262">
    <property type="component" value="Unassembled WGS sequence"/>
</dbReference>
<dbReference type="Gene3D" id="3.90.226.10">
    <property type="entry name" value="2-enoyl-CoA Hydratase, Chain A, domain 1"/>
    <property type="match status" value="1"/>
</dbReference>
<feature type="region of interest" description="Disordered" evidence="2">
    <location>
        <begin position="86"/>
        <end position="119"/>
    </location>
</feature>
<dbReference type="InterPro" id="IPR029045">
    <property type="entry name" value="ClpP/crotonase-like_dom_sf"/>
</dbReference>
<evidence type="ECO:0000313" key="4">
    <source>
        <dbReference type="Proteomes" id="UP000788262"/>
    </source>
</evidence>
<reference evidence="3 4" key="1">
    <citation type="submission" date="2021-02" db="EMBL/GenBank/DDBJ databases">
        <title>Whole genome sequencing of Streptomyces actuosus VRA1.</title>
        <authorList>
            <person name="Sen G."/>
            <person name="Sen A."/>
        </authorList>
    </citation>
    <scope>NUCLEOTIDE SEQUENCE [LARGE SCALE GENOMIC DNA]</scope>
    <source>
        <strain evidence="3 4">VRA1</strain>
    </source>
</reference>
<dbReference type="PANTHER" id="PTHR43149:SF1">
    <property type="entry name" value="DELTA(3,5)-DELTA(2,4)-DIENOYL-COA ISOMERASE, MITOCHONDRIAL"/>
    <property type="match status" value="1"/>
</dbReference>
<dbReference type="RefSeq" id="WP_205385298.1">
    <property type="nucleotide sequence ID" value="NZ_JAFFZS010000022.1"/>
</dbReference>
<dbReference type="InterPro" id="IPR001753">
    <property type="entry name" value="Enoyl-CoA_hydra/iso"/>
</dbReference>
<protein>
    <recommendedName>
        <fullName evidence="5">Enoyl-CoA hydratase</fullName>
    </recommendedName>
</protein>
<dbReference type="PANTHER" id="PTHR43149">
    <property type="entry name" value="ENOYL-COA HYDRATASE"/>
    <property type="match status" value="1"/>
</dbReference>
<evidence type="ECO:0000256" key="2">
    <source>
        <dbReference type="SAM" id="MobiDB-lite"/>
    </source>
</evidence>
<comment type="caution">
    <text evidence="3">The sequence shown here is derived from an EMBL/GenBank/DDBJ whole genome shotgun (WGS) entry which is preliminary data.</text>
</comment>
<keyword evidence="4" id="KW-1185">Reference proteome</keyword>
<dbReference type="Pfam" id="PF00378">
    <property type="entry name" value="ECH_1"/>
    <property type="match status" value="1"/>
</dbReference>
<dbReference type="EMBL" id="JAFFZS010000022">
    <property type="protein sequence ID" value="MBN0047163.1"/>
    <property type="molecule type" value="Genomic_DNA"/>
</dbReference>
<feature type="compositionally biased region" description="Basic and acidic residues" evidence="2">
    <location>
        <begin position="90"/>
        <end position="102"/>
    </location>
</feature>
<evidence type="ECO:0008006" key="5">
    <source>
        <dbReference type="Google" id="ProtNLM"/>
    </source>
</evidence>
<name>A0ABS2VVJ9_STRAS</name>
<accession>A0ABS2VVJ9</accession>
<proteinExistence type="inferred from homology"/>
<dbReference type="SUPFAM" id="SSF52096">
    <property type="entry name" value="ClpP/crotonase"/>
    <property type="match status" value="1"/>
</dbReference>
<organism evidence="3 4">
    <name type="scientific">Streptomyces actuosus</name>
    <dbReference type="NCBI Taxonomy" id="1885"/>
    <lineage>
        <taxon>Bacteria</taxon>
        <taxon>Bacillati</taxon>
        <taxon>Actinomycetota</taxon>
        <taxon>Actinomycetes</taxon>
        <taxon>Kitasatosporales</taxon>
        <taxon>Streptomycetaceae</taxon>
        <taxon>Streptomyces</taxon>
    </lineage>
</organism>
<evidence type="ECO:0000256" key="1">
    <source>
        <dbReference type="ARBA" id="ARBA00005254"/>
    </source>
</evidence>
<dbReference type="InterPro" id="IPR045002">
    <property type="entry name" value="Ech1-like"/>
</dbReference>